<evidence type="ECO:0008006" key="3">
    <source>
        <dbReference type="Google" id="ProtNLM"/>
    </source>
</evidence>
<name>A0A061JGJ6_9PROT</name>
<accession>A0A061JGJ6</accession>
<comment type="caution">
    <text evidence="1">The sequence shown here is derived from an EMBL/GenBank/DDBJ whole genome shotgun (WGS) entry which is preliminary data.</text>
</comment>
<sequence length="93" mass="10343">MRKQHSGVDRQGNLLHITVYKSNDTGAGCRVFEEALQKYPTLKGVCADAGYRNSMEEFVRNISSYPLSLKIVSSIPLSSLYTRLSVVMPFIAS</sequence>
<gene>
    <name evidence="1" type="ORF">K737_300369</name>
</gene>
<dbReference type="EMBL" id="ARPM03000098">
    <property type="protein sequence ID" value="ETZ05185.1"/>
    <property type="molecule type" value="Genomic_DNA"/>
</dbReference>
<keyword evidence="2" id="KW-1185">Reference proteome</keyword>
<evidence type="ECO:0000313" key="1">
    <source>
        <dbReference type="EMBL" id="ETZ05185.1"/>
    </source>
</evidence>
<dbReference type="Proteomes" id="UP000026922">
    <property type="component" value="Unassembled WGS sequence"/>
</dbReference>
<organism evidence="1 2">
    <name type="scientific">Holospora undulata HU1</name>
    <dbReference type="NCBI Taxonomy" id="1321371"/>
    <lineage>
        <taxon>Bacteria</taxon>
        <taxon>Pseudomonadati</taxon>
        <taxon>Pseudomonadota</taxon>
        <taxon>Alphaproteobacteria</taxon>
        <taxon>Holosporales</taxon>
        <taxon>Holosporaceae</taxon>
        <taxon>Holospora</taxon>
    </lineage>
</organism>
<evidence type="ECO:0000313" key="2">
    <source>
        <dbReference type="Proteomes" id="UP000026922"/>
    </source>
</evidence>
<dbReference type="AlphaFoldDB" id="A0A061JGJ6"/>
<protein>
    <recommendedName>
        <fullName evidence="3">Transposase IS4-like domain-containing protein</fullName>
    </recommendedName>
</protein>
<reference evidence="1 2" key="1">
    <citation type="journal article" date="2013" name="Genome Announc.">
        <title>Draft Genome Sequence of Holospora undulata Strain HU1, a Micronucleus-Specific Symbiont of the Ciliate Paramecium caudatum.</title>
        <authorList>
            <person name="Dohra H."/>
            <person name="Suzuki H."/>
            <person name="Suzuki T."/>
            <person name="Tanaka K."/>
            <person name="Fujishima M."/>
        </authorList>
    </citation>
    <scope>NUCLEOTIDE SEQUENCE [LARGE SCALE GENOMIC DNA]</scope>
    <source>
        <strain evidence="1 2">HU1</strain>
    </source>
</reference>
<proteinExistence type="predicted"/>